<keyword evidence="1" id="KW-0472">Membrane</keyword>
<evidence type="ECO:0000313" key="2">
    <source>
        <dbReference type="EMBL" id="EXY76072.1"/>
    </source>
</evidence>
<name>A0A015T0Q1_BACFG</name>
<dbReference type="AlphaFoldDB" id="A0A015T0Q1"/>
<protein>
    <submittedName>
        <fullName evidence="2">Putative membrane protein</fullName>
    </submittedName>
</protein>
<organism evidence="2 3">
    <name type="scientific">Bacteroides fragilis str. 3988T(B)14</name>
    <dbReference type="NCBI Taxonomy" id="1339315"/>
    <lineage>
        <taxon>Bacteria</taxon>
        <taxon>Pseudomonadati</taxon>
        <taxon>Bacteroidota</taxon>
        <taxon>Bacteroidia</taxon>
        <taxon>Bacteroidales</taxon>
        <taxon>Bacteroidaceae</taxon>
        <taxon>Bacteroides</taxon>
    </lineage>
</organism>
<dbReference type="PATRIC" id="fig|1339315.3.peg.880"/>
<proteinExistence type="predicted"/>
<sequence>MLLDVFLLNISLSFLSNIRSLAFYFVFLFEKDINSYPLEFM</sequence>
<dbReference type="EMBL" id="JGCY01000219">
    <property type="protein sequence ID" value="EXY76072.1"/>
    <property type="molecule type" value="Genomic_DNA"/>
</dbReference>
<dbReference type="Proteomes" id="UP000020529">
    <property type="component" value="Unassembled WGS sequence"/>
</dbReference>
<evidence type="ECO:0000256" key="1">
    <source>
        <dbReference type="SAM" id="Phobius"/>
    </source>
</evidence>
<keyword evidence="1" id="KW-1133">Transmembrane helix</keyword>
<evidence type="ECO:0000313" key="3">
    <source>
        <dbReference type="Proteomes" id="UP000020529"/>
    </source>
</evidence>
<gene>
    <name evidence="2" type="ORF">M124_0063</name>
</gene>
<comment type="caution">
    <text evidence="2">The sequence shown here is derived from an EMBL/GenBank/DDBJ whole genome shotgun (WGS) entry which is preliminary data.</text>
</comment>
<keyword evidence="1" id="KW-0812">Transmembrane</keyword>
<feature type="transmembrane region" description="Helical" evidence="1">
    <location>
        <begin position="6"/>
        <end position="29"/>
    </location>
</feature>
<accession>A0A015T0Q1</accession>
<reference evidence="2 3" key="1">
    <citation type="submission" date="2014-02" db="EMBL/GenBank/DDBJ databases">
        <authorList>
            <person name="Sears C."/>
            <person name="Carroll K."/>
            <person name="Sack B.R."/>
            <person name="Qadri F."/>
            <person name="Myers L.L."/>
            <person name="Chung G.-T."/>
            <person name="Escheverria P."/>
            <person name="Fraser C.M."/>
            <person name="Sadzewicz L."/>
            <person name="Shefchek K.A."/>
            <person name="Tallon L."/>
            <person name="Das S.P."/>
            <person name="Daugherty S."/>
            <person name="Mongodin E.F."/>
        </authorList>
    </citation>
    <scope>NUCLEOTIDE SEQUENCE [LARGE SCALE GENOMIC DNA]</scope>
    <source>
        <strain evidence="3">3988T(B)14</strain>
    </source>
</reference>